<dbReference type="SUPFAM" id="SSF142433">
    <property type="entry name" value="CinA-like"/>
    <property type="match status" value="1"/>
</dbReference>
<dbReference type="AlphaFoldDB" id="A0A381SQM7"/>
<reference evidence="2" key="1">
    <citation type="submission" date="2018-05" db="EMBL/GenBank/DDBJ databases">
        <authorList>
            <person name="Lanie J.A."/>
            <person name="Ng W.-L."/>
            <person name="Kazmierczak K.M."/>
            <person name="Andrzejewski T.M."/>
            <person name="Davidsen T.M."/>
            <person name="Wayne K.J."/>
            <person name="Tettelin H."/>
            <person name="Glass J.I."/>
            <person name="Rusch D."/>
            <person name="Podicherti R."/>
            <person name="Tsui H.-C.T."/>
            <person name="Winkler M.E."/>
        </authorList>
    </citation>
    <scope>NUCLEOTIDE SEQUENCE</scope>
</reference>
<feature type="domain" description="CinA C-terminal" evidence="1">
    <location>
        <begin position="6"/>
        <end position="158"/>
    </location>
</feature>
<dbReference type="InterPro" id="IPR036653">
    <property type="entry name" value="CinA-like_C"/>
</dbReference>
<organism evidence="2">
    <name type="scientific">marine metagenome</name>
    <dbReference type="NCBI Taxonomy" id="408172"/>
    <lineage>
        <taxon>unclassified sequences</taxon>
        <taxon>metagenomes</taxon>
        <taxon>ecological metagenomes</taxon>
    </lineage>
</organism>
<dbReference type="Gene3D" id="3.90.950.20">
    <property type="entry name" value="CinA-like"/>
    <property type="match status" value="1"/>
</dbReference>
<dbReference type="NCBIfam" id="TIGR00199">
    <property type="entry name" value="PncC_domain"/>
    <property type="match status" value="1"/>
</dbReference>
<gene>
    <name evidence="2" type="ORF">METZ01_LOCUS59156</name>
</gene>
<accession>A0A381SQM7</accession>
<name>A0A381SQM7_9ZZZZ</name>
<dbReference type="EMBL" id="UINC01003435">
    <property type="protein sequence ID" value="SVA06302.1"/>
    <property type="molecule type" value="Genomic_DNA"/>
</dbReference>
<evidence type="ECO:0000259" key="1">
    <source>
        <dbReference type="Pfam" id="PF02464"/>
    </source>
</evidence>
<protein>
    <recommendedName>
        <fullName evidence="1">CinA C-terminal domain-containing protein</fullName>
    </recommendedName>
</protein>
<sequence length="163" mass="17716">MKVHITSIENEIGKRLIESNQTVSLAESLTGGLLASRFTSFPGASNYFNGAIIAYNSFIKKDVLGVNSKSIEKHSVVSSVVANEMAIEAKRLLKSDYAISTTGNAGPSKGDSDQPIGKIFISIATPNDVKSFEFNFGKNREKNINKTVNKALELLFSELLTRN</sequence>
<proteinExistence type="predicted"/>
<dbReference type="InterPro" id="IPR008136">
    <property type="entry name" value="CinA_C"/>
</dbReference>
<evidence type="ECO:0000313" key="2">
    <source>
        <dbReference type="EMBL" id="SVA06302.1"/>
    </source>
</evidence>
<dbReference type="Pfam" id="PF02464">
    <property type="entry name" value="CinA"/>
    <property type="match status" value="1"/>
</dbReference>